<organism evidence="1 2">
    <name type="scientific">Actinoallomurus acaciae</name>
    <dbReference type="NCBI Taxonomy" id="502577"/>
    <lineage>
        <taxon>Bacteria</taxon>
        <taxon>Bacillati</taxon>
        <taxon>Actinomycetota</taxon>
        <taxon>Actinomycetes</taxon>
        <taxon>Streptosporangiales</taxon>
        <taxon>Thermomonosporaceae</taxon>
        <taxon>Actinoallomurus</taxon>
    </lineage>
</organism>
<evidence type="ECO:0000313" key="1">
    <source>
        <dbReference type="EMBL" id="MFB9833026.1"/>
    </source>
</evidence>
<evidence type="ECO:0008006" key="3">
    <source>
        <dbReference type="Google" id="ProtNLM"/>
    </source>
</evidence>
<sequence>MTAGALTVTVPATADLGSGTPSTTISGSLGNVTVSDLRGANPAPWTASVTSTDFTATGVTAIPASAVTYTPGTATTVGDGTFTAGTAGALGTTPLTAYTHTGGTGSNSATWDPTLAVAVPATATATTYSGTVTHSVTGT</sequence>
<dbReference type="RefSeq" id="WP_378199860.1">
    <property type="nucleotide sequence ID" value="NZ_JBHLZP010000071.1"/>
</dbReference>
<keyword evidence="2" id="KW-1185">Reference proteome</keyword>
<dbReference type="EMBL" id="JBHLZP010000071">
    <property type="protein sequence ID" value="MFB9833026.1"/>
    <property type="molecule type" value="Genomic_DNA"/>
</dbReference>
<gene>
    <name evidence="1" type="ORF">ACFFNX_12595</name>
</gene>
<name>A0ABV5YEP6_9ACTN</name>
<comment type="caution">
    <text evidence="1">The sequence shown here is derived from an EMBL/GenBank/DDBJ whole genome shotgun (WGS) entry which is preliminary data.</text>
</comment>
<accession>A0ABV5YEP6</accession>
<evidence type="ECO:0000313" key="2">
    <source>
        <dbReference type="Proteomes" id="UP001589627"/>
    </source>
</evidence>
<reference evidence="1 2" key="1">
    <citation type="submission" date="2024-09" db="EMBL/GenBank/DDBJ databases">
        <authorList>
            <person name="Sun Q."/>
            <person name="Mori K."/>
        </authorList>
    </citation>
    <scope>NUCLEOTIDE SEQUENCE [LARGE SCALE GENOMIC DNA]</scope>
    <source>
        <strain evidence="1 2">TBRC 0563</strain>
    </source>
</reference>
<dbReference type="Proteomes" id="UP001589627">
    <property type="component" value="Unassembled WGS sequence"/>
</dbReference>
<protein>
    <recommendedName>
        <fullName evidence="3">WxL domain surface cell wall-binding</fullName>
    </recommendedName>
</protein>
<proteinExistence type="predicted"/>